<feature type="compositionally biased region" description="Polar residues" evidence="2">
    <location>
        <begin position="1"/>
        <end position="11"/>
    </location>
</feature>
<dbReference type="InterPro" id="IPR001969">
    <property type="entry name" value="Aspartic_peptidase_AS"/>
</dbReference>
<dbReference type="Proteomes" id="UP000838878">
    <property type="component" value="Chromosome 8"/>
</dbReference>
<dbReference type="Pfam" id="PF00077">
    <property type="entry name" value="RVP"/>
    <property type="match status" value="1"/>
</dbReference>
<protein>
    <recommendedName>
        <fullName evidence="4">Retropepsins domain-containing protein</fullName>
    </recommendedName>
</protein>
<dbReference type="PROSITE" id="PS00141">
    <property type="entry name" value="ASP_PROTEASE"/>
    <property type="match status" value="1"/>
</dbReference>
<organism evidence="5 6">
    <name type="scientific">Brenthis ino</name>
    <name type="common">lesser marbled fritillary</name>
    <dbReference type="NCBI Taxonomy" id="405034"/>
    <lineage>
        <taxon>Eukaryota</taxon>
        <taxon>Metazoa</taxon>
        <taxon>Ecdysozoa</taxon>
        <taxon>Arthropoda</taxon>
        <taxon>Hexapoda</taxon>
        <taxon>Insecta</taxon>
        <taxon>Pterygota</taxon>
        <taxon>Neoptera</taxon>
        <taxon>Endopterygota</taxon>
        <taxon>Lepidoptera</taxon>
        <taxon>Glossata</taxon>
        <taxon>Ditrysia</taxon>
        <taxon>Papilionoidea</taxon>
        <taxon>Nymphalidae</taxon>
        <taxon>Heliconiinae</taxon>
        <taxon>Argynnini</taxon>
        <taxon>Brenthis</taxon>
    </lineage>
</organism>
<name>A0A8J9V2I3_9NEOP</name>
<proteinExistence type="predicted"/>
<dbReference type="OrthoDB" id="420169at2759"/>
<evidence type="ECO:0000256" key="2">
    <source>
        <dbReference type="SAM" id="MobiDB-lite"/>
    </source>
</evidence>
<dbReference type="Gene3D" id="2.40.70.10">
    <property type="entry name" value="Acid Proteases"/>
    <property type="match status" value="1"/>
</dbReference>
<dbReference type="InterPro" id="IPR018061">
    <property type="entry name" value="Retropepsins"/>
</dbReference>
<dbReference type="EMBL" id="OV170228">
    <property type="protein sequence ID" value="CAH0729094.1"/>
    <property type="molecule type" value="Genomic_DNA"/>
</dbReference>
<dbReference type="SUPFAM" id="SSF50630">
    <property type="entry name" value="Acid proteases"/>
    <property type="match status" value="1"/>
</dbReference>
<evidence type="ECO:0000256" key="1">
    <source>
        <dbReference type="ARBA" id="ARBA00022801"/>
    </source>
</evidence>
<evidence type="ECO:0000313" key="5">
    <source>
        <dbReference type="EMBL" id="CAH0729094.1"/>
    </source>
</evidence>
<keyword evidence="6" id="KW-1185">Reference proteome</keyword>
<dbReference type="GO" id="GO:0004190">
    <property type="term" value="F:aspartic-type endopeptidase activity"/>
    <property type="evidence" value="ECO:0007669"/>
    <property type="project" value="InterPro"/>
</dbReference>
<dbReference type="CDD" id="cd00303">
    <property type="entry name" value="retropepsin_like"/>
    <property type="match status" value="1"/>
</dbReference>
<keyword evidence="3" id="KW-1133">Transmembrane helix</keyword>
<dbReference type="GO" id="GO:0006508">
    <property type="term" value="P:proteolysis"/>
    <property type="evidence" value="ECO:0007669"/>
    <property type="project" value="InterPro"/>
</dbReference>
<evidence type="ECO:0000313" key="6">
    <source>
        <dbReference type="Proteomes" id="UP000838878"/>
    </source>
</evidence>
<feature type="domain" description="Retropepsins" evidence="4">
    <location>
        <begin position="107"/>
        <end position="207"/>
    </location>
</feature>
<keyword evidence="3" id="KW-0812">Transmembrane</keyword>
<dbReference type="InterPro" id="IPR021109">
    <property type="entry name" value="Peptidase_aspartic_dom_sf"/>
</dbReference>
<feature type="non-terminal residue" evidence="5">
    <location>
        <position position="288"/>
    </location>
</feature>
<keyword evidence="1" id="KW-0378">Hydrolase</keyword>
<feature type="transmembrane region" description="Helical" evidence="3">
    <location>
        <begin position="266"/>
        <end position="286"/>
    </location>
</feature>
<accession>A0A8J9V2I3</accession>
<feature type="compositionally biased region" description="Basic and acidic residues" evidence="2">
    <location>
        <begin position="12"/>
        <end position="22"/>
    </location>
</feature>
<evidence type="ECO:0000259" key="4">
    <source>
        <dbReference type="Pfam" id="PF00077"/>
    </source>
</evidence>
<sequence>MQSIRPRSSTCKRSEPRSEVKLHNRKSSSNSDHRIPKHAMFGASQGGTITVSDCPNTLNEVNENDILTETYVVKNLKEKKFDDYDSDVTVISEVMPVKIHKHNIVLQKPMITININGLSLSVLVDSGSEVNIISSDIYDAIGKPKCNKDNITLSGIGLSTVRSIGKCYLSFYADGNYYSNIVFHIVSKNYIPYNVILGQEFLSNITVVMERGCVRLVCKERMQMGCCVNECLPSYFIGPIRNIRLRKKVMQHVKNYNPKQSKQHKIISIEACMIVLLLLFFTTVIFNR</sequence>
<gene>
    <name evidence="5" type="ORF">BINO364_LOCUS14244</name>
</gene>
<evidence type="ECO:0000256" key="3">
    <source>
        <dbReference type="SAM" id="Phobius"/>
    </source>
</evidence>
<reference evidence="5" key="1">
    <citation type="submission" date="2021-12" db="EMBL/GenBank/DDBJ databases">
        <authorList>
            <person name="Martin H S."/>
        </authorList>
    </citation>
    <scope>NUCLEOTIDE SEQUENCE</scope>
</reference>
<dbReference type="AlphaFoldDB" id="A0A8J9V2I3"/>
<feature type="region of interest" description="Disordered" evidence="2">
    <location>
        <begin position="1"/>
        <end position="46"/>
    </location>
</feature>
<keyword evidence="3" id="KW-0472">Membrane</keyword>